<organism evidence="3 4">
    <name type="scientific">Berkelbacteria bacterium GW2011_GWA2_38_9</name>
    <dbReference type="NCBI Taxonomy" id="1618334"/>
    <lineage>
        <taxon>Bacteria</taxon>
        <taxon>Candidatus Berkelbacteria</taxon>
    </lineage>
</organism>
<dbReference type="InterPro" id="IPR039564">
    <property type="entry name" value="Peptidase_C39-like"/>
</dbReference>
<name>A0A0G0NTR6_9BACT</name>
<proteinExistence type="predicted"/>
<evidence type="ECO:0000256" key="1">
    <source>
        <dbReference type="SAM" id="Phobius"/>
    </source>
</evidence>
<dbReference type="EMBL" id="LBVO01000031">
    <property type="protein sequence ID" value="KKQ89249.1"/>
    <property type="molecule type" value="Genomic_DNA"/>
</dbReference>
<evidence type="ECO:0000313" key="3">
    <source>
        <dbReference type="EMBL" id="KKQ89249.1"/>
    </source>
</evidence>
<dbReference type="Gene3D" id="3.90.70.10">
    <property type="entry name" value="Cysteine proteinases"/>
    <property type="match status" value="1"/>
</dbReference>
<reference evidence="3 4" key="1">
    <citation type="journal article" date="2015" name="Nature">
        <title>rRNA introns, odd ribosomes, and small enigmatic genomes across a large radiation of phyla.</title>
        <authorList>
            <person name="Brown C.T."/>
            <person name="Hug L.A."/>
            <person name="Thomas B.C."/>
            <person name="Sharon I."/>
            <person name="Castelle C.J."/>
            <person name="Singh A."/>
            <person name="Wilkins M.J."/>
            <person name="Williams K.H."/>
            <person name="Banfield J.F."/>
        </authorList>
    </citation>
    <scope>NUCLEOTIDE SEQUENCE [LARGE SCALE GENOMIC DNA]</scope>
</reference>
<accession>A0A0G0NTR6</accession>
<gene>
    <name evidence="3" type="ORF">UT11_C0031G0002</name>
</gene>
<dbReference type="AlphaFoldDB" id="A0A0G0NTR6"/>
<evidence type="ECO:0000313" key="4">
    <source>
        <dbReference type="Proteomes" id="UP000033934"/>
    </source>
</evidence>
<comment type="caution">
    <text evidence="3">The sequence shown here is derived from an EMBL/GenBank/DDBJ whole genome shotgun (WGS) entry which is preliminary data.</text>
</comment>
<keyword evidence="1" id="KW-1133">Transmembrane helix</keyword>
<dbReference type="Pfam" id="PF13529">
    <property type="entry name" value="Peptidase_C39_2"/>
    <property type="match status" value="1"/>
</dbReference>
<protein>
    <recommendedName>
        <fullName evidence="2">Peptidase C39-like domain-containing protein</fullName>
    </recommendedName>
</protein>
<feature type="transmembrane region" description="Helical" evidence="1">
    <location>
        <begin position="12"/>
        <end position="30"/>
    </location>
</feature>
<keyword evidence="1" id="KW-0812">Transmembrane</keyword>
<keyword evidence="1" id="KW-0472">Membrane</keyword>
<dbReference type="Proteomes" id="UP000033934">
    <property type="component" value="Unassembled WGS sequence"/>
</dbReference>
<feature type="domain" description="Peptidase C39-like" evidence="2">
    <location>
        <begin position="99"/>
        <end position="242"/>
    </location>
</feature>
<sequence>MTKEGRKSKKVLKYLVLIVAAIILIGGWFYRANIKDWWWQVRQPELPKAIPAKEDKEDKEDKDQEKSEIFKEISENSDSISSLSSEPQPIEIPSEINLAVPFTSQAPFSKWDSFDEEMCEEASLLMINRFYQNRGFASKDDQENALREIQKWEEVNLPDWKSNNAQEIARVAREMLGYKSAKVIPLTDFKQIKEQIAQNNPVILPAAGRELKNPNFKAPGPLYHMLVVRGWLSDGRIITNDPGTRRGEGYIYDKSVLWDAIHDWNGGNVASGQKVMIVVK</sequence>
<evidence type="ECO:0000259" key="2">
    <source>
        <dbReference type="Pfam" id="PF13529"/>
    </source>
</evidence>